<dbReference type="InterPro" id="IPR011701">
    <property type="entry name" value="MFS"/>
</dbReference>
<dbReference type="PANTHER" id="PTHR43702:SF3">
    <property type="entry name" value="PROTEIN TSGA"/>
    <property type="match status" value="1"/>
</dbReference>
<keyword evidence="5 6" id="KW-0472">Membrane</keyword>
<evidence type="ECO:0000256" key="2">
    <source>
        <dbReference type="ARBA" id="ARBA00022475"/>
    </source>
</evidence>
<evidence type="ECO:0000256" key="6">
    <source>
        <dbReference type="SAM" id="Phobius"/>
    </source>
</evidence>
<organism evidence="7 8">
    <name type="scientific">Flavipsychrobacter stenotrophus</name>
    <dbReference type="NCBI Taxonomy" id="2077091"/>
    <lineage>
        <taxon>Bacteria</taxon>
        <taxon>Pseudomonadati</taxon>
        <taxon>Bacteroidota</taxon>
        <taxon>Chitinophagia</taxon>
        <taxon>Chitinophagales</taxon>
        <taxon>Chitinophagaceae</taxon>
        <taxon>Flavipsychrobacter</taxon>
    </lineage>
</organism>
<dbReference type="AlphaFoldDB" id="A0A2S7SYM5"/>
<reference evidence="7 8" key="1">
    <citation type="submission" date="2018-01" db="EMBL/GenBank/DDBJ databases">
        <title>A novel member of the phylum Bacteroidetes isolated from glacier ice.</title>
        <authorList>
            <person name="Liu Q."/>
            <person name="Xin Y.-H."/>
        </authorList>
    </citation>
    <scope>NUCLEOTIDE SEQUENCE [LARGE SCALE GENOMIC DNA]</scope>
    <source>
        <strain evidence="7 8">RB1R16</strain>
    </source>
</reference>
<evidence type="ECO:0000313" key="7">
    <source>
        <dbReference type="EMBL" id="PQJ11721.1"/>
    </source>
</evidence>
<protein>
    <submittedName>
        <fullName evidence="7">MFS transporter</fullName>
    </submittedName>
</protein>
<feature type="transmembrane region" description="Helical" evidence="6">
    <location>
        <begin position="274"/>
        <end position="293"/>
    </location>
</feature>
<feature type="transmembrane region" description="Helical" evidence="6">
    <location>
        <begin position="429"/>
        <end position="446"/>
    </location>
</feature>
<dbReference type="Gene3D" id="1.20.1250.20">
    <property type="entry name" value="MFS general substrate transporter like domains"/>
    <property type="match status" value="2"/>
</dbReference>
<dbReference type="OrthoDB" id="9786665at2"/>
<evidence type="ECO:0000256" key="5">
    <source>
        <dbReference type="ARBA" id="ARBA00023136"/>
    </source>
</evidence>
<dbReference type="SUPFAM" id="SSF103473">
    <property type="entry name" value="MFS general substrate transporter"/>
    <property type="match status" value="1"/>
</dbReference>
<dbReference type="Proteomes" id="UP000239872">
    <property type="component" value="Unassembled WGS sequence"/>
</dbReference>
<feature type="transmembrane region" description="Helical" evidence="6">
    <location>
        <begin position="16"/>
        <end position="37"/>
    </location>
</feature>
<evidence type="ECO:0000256" key="4">
    <source>
        <dbReference type="ARBA" id="ARBA00022989"/>
    </source>
</evidence>
<feature type="transmembrane region" description="Helical" evidence="6">
    <location>
        <begin position="305"/>
        <end position="325"/>
    </location>
</feature>
<keyword evidence="3 6" id="KW-0812">Transmembrane</keyword>
<dbReference type="Pfam" id="PF07690">
    <property type="entry name" value="MFS_1"/>
    <property type="match status" value="1"/>
</dbReference>
<dbReference type="InterPro" id="IPR036259">
    <property type="entry name" value="MFS_trans_sf"/>
</dbReference>
<feature type="transmembrane region" description="Helical" evidence="6">
    <location>
        <begin position="154"/>
        <end position="175"/>
    </location>
</feature>
<dbReference type="GO" id="GO:0022857">
    <property type="term" value="F:transmembrane transporter activity"/>
    <property type="evidence" value="ECO:0007669"/>
    <property type="project" value="InterPro"/>
</dbReference>
<proteinExistence type="predicted"/>
<feature type="transmembrane region" description="Helical" evidence="6">
    <location>
        <begin position="404"/>
        <end position="422"/>
    </location>
</feature>
<feature type="transmembrane region" description="Helical" evidence="6">
    <location>
        <begin position="195"/>
        <end position="213"/>
    </location>
</feature>
<dbReference type="InterPro" id="IPR050375">
    <property type="entry name" value="MFS_TsgA-like"/>
</dbReference>
<keyword evidence="8" id="KW-1185">Reference proteome</keyword>
<feature type="transmembrane region" description="Helical" evidence="6">
    <location>
        <begin position="90"/>
        <end position="111"/>
    </location>
</feature>
<feature type="transmembrane region" description="Helical" evidence="6">
    <location>
        <begin position="452"/>
        <end position="475"/>
    </location>
</feature>
<dbReference type="GO" id="GO:0005886">
    <property type="term" value="C:plasma membrane"/>
    <property type="evidence" value="ECO:0007669"/>
    <property type="project" value="UniProtKB-SubCell"/>
</dbReference>
<evidence type="ECO:0000256" key="1">
    <source>
        <dbReference type="ARBA" id="ARBA00004429"/>
    </source>
</evidence>
<evidence type="ECO:0000256" key="3">
    <source>
        <dbReference type="ARBA" id="ARBA00022692"/>
    </source>
</evidence>
<sequence length="554" mass="59401">MADAQDIKSTSSNSGALSTLVTVFFFWGFIAAGNGVFIPFCKHYFHLDQFQSQLIDFAFYFAYYLGALVLYIISYILQREIVGRWGYKNSIVYGLLFSAIGAVMMIVAVNANTFPGMLGGLFVVALGFSLQQTAANPFAALLGSPETGAQRITLGGGINSFGTAIGPIVVALALFGATKANDAQIQSLGLDKVSVLYACVAALFVIAAGLFFFSKKLPERKYDDITERSPKALMALLVMTALLIVIFVMVFKSYAVVTTDALLLAEVEDTRVKLALAGLGVILATLFISLLSAKKNVTGWGAMKYPQLVLGMLAIFTYVGVEVTIQSNMGALLEQPAFGGYTSAQIAPFISMYWGSLMVGRWTGSIKIFEPSKPMNTLLLFLVPLVAFGVVLLVNSIAQNDVSALYGYVVCIMIQGIAFYISKDKPARTLMIFSLLGVGSMLFGIATTGTTAIYAFMSGGLFCSIMWPCIFALAIAGLGKLTAQGSAFLVMMILGGAIIPPIQGKLADMPSIGIHQSYWIPVIGFAYLAWYGFGVRRMLQKQGIDYDASTGAGH</sequence>
<name>A0A2S7SYM5_9BACT</name>
<feature type="transmembrane region" description="Helical" evidence="6">
    <location>
        <begin position="516"/>
        <end position="533"/>
    </location>
</feature>
<feature type="transmembrane region" description="Helical" evidence="6">
    <location>
        <begin position="233"/>
        <end position="254"/>
    </location>
</feature>
<evidence type="ECO:0000313" key="8">
    <source>
        <dbReference type="Proteomes" id="UP000239872"/>
    </source>
</evidence>
<feature type="transmembrane region" description="Helical" evidence="6">
    <location>
        <begin position="57"/>
        <end position="78"/>
    </location>
</feature>
<feature type="transmembrane region" description="Helical" evidence="6">
    <location>
        <begin position="117"/>
        <end position="142"/>
    </location>
</feature>
<feature type="transmembrane region" description="Helical" evidence="6">
    <location>
        <begin position="378"/>
        <end position="398"/>
    </location>
</feature>
<feature type="transmembrane region" description="Helical" evidence="6">
    <location>
        <begin position="337"/>
        <end position="357"/>
    </location>
</feature>
<comment type="caution">
    <text evidence="7">The sequence shown here is derived from an EMBL/GenBank/DDBJ whole genome shotgun (WGS) entry which is preliminary data.</text>
</comment>
<comment type="subcellular location">
    <subcellularLocation>
        <location evidence="1">Cell inner membrane</location>
        <topology evidence="1">Multi-pass membrane protein</topology>
    </subcellularLocation>
</comment>
<gene>
    <name evidence="7" type="ORF">CJD36_007965</name>
</gene>
<dbReference type="RefSeq" id="WP_105038601.1">
    <property type="nucleotide sequence ID" value="NZ_PPSL01000002.1"/>
</dbReference>
<dbReference type="PANTHER" id="PTHR43702">
    <property type="entry name" value="L-FUCOSE-PROTON SYMPORTER"/>
    <property type="match status" value="1"/>
</dbReference>
<keyword evidence="4 6" id="KW-1133">Transmembrane helix</keyword>
<accession>A0A2S7SYM5</accession>
<keyword evidence="2" id="KW-1003">Cell membrane</keyword>
<dbReference type="EMBL" id="PPSL01000002">
    <property type="protein sequence ID" value="PQJ11721.1"/>
    <property type="molecule type" value="Genomic_DNA"/>
</dbReference>
<feature type="transmembrane region" description="Helical" evidence="6">
    <location>
        <begin position="487"/>
        <end position="504"/>
    </location>
</feature>